<dbReference type="SUPFAM" id="SSF140683">
    <property type="entry name" value="SP0561-like"/>
    <property type="match status" value="1"/>
</dbReference>
<evidence type="ECO:0000313" key="3">
    <source>
        <dbReference type="Proteomes" id="UP000754563"/>
    </source>
</evidence>
<protein>
    <submittedName>
        <fullName evidence="2">DUF1858 domain-containing protein</fullName>
    </submittedName>
</protein>
<name>A0A955L9I1_9BACT</name>
<dbReference type="InterPro" id="IPR015077">
    <property type="entry name" value="DUF1858"/>
</dbReference>
<accession>A0A955L9I1</accession>
<feature type="domain" description="DUF1858" evidence="1">
    <location>
        <begin position="10"/>
        <end position="58"/>
    </location>
</feature>
<proteinExistence type="predicted"/>
<dbReference type="EMBL" id="JAGQLH010000123">
    <property type="protein sequence ID" value="MCA9386311.1"/>
    <property type="molecule type" value="Genomic_DNA"/>
</dbReference>
<dbReference type="Pfam" id="PF08984">
    <property type="entry name" value="DUF1858"/>
    <property type="match status" value="1"/>
</dbReference>
<dbReference type="InterPro" id="IPR038062">
    <property type="entry name" value="ScdA-like_N_sf"/>
</dbReference>
<comment type="caution">
    <text evidence="2">The sequence shown here is derived from an EMBL/GenBank/DDBJ whole genome shotgun (WGS) entry which is preliminary data.</text>
</comment>
<sequence length="76" mass="8908">MMKVDESFHISPSTPISELIELYPEVVDFLIEEYDFYCLQCFMAEWETLEEGARNHGIVGKDFQEMLSSINLQLEQ</sequence>
<organism evidence="2 3">
    <name type="scientific">Candidatus Dojkabacteria bacterium</name>
    <dbReference type="NCBI Taxonomy" id="2099670"/>
    <lineage>
        <taxon>Bacteria</taxon>
        <taxon>Candidatus Dojkabacteria</taxon>
    </lineage>
</organism>
<reference evidence="2" key="2">
    <citation type="journal article" date="2021" name="Microbiome">
        <title>Successional dynamics and alternative stable states in a saline activated sludge microbial community over 9 years.</title>
        <authorList>
            <person name="Wang Y."/>
            <person name="Ye J."/>
            <person name="Ju F."/>
            <person name="Liu L."/>
            <person name="Boyd J.A."/>
            <person name="Deng Y."/>
            <person name="Parks D.H."/>
            <person name="Jiang X."/>
            <person name="Yin X."/>
            <person name="Woodcroft B.J."/>
            <person name="Tyson G.W."/>
            <person name="Hugenholtz P."/>
            <person name="Polz M.F."/>
            <person name="Zhang T."/>
        </authorList>
    </citation>
    <scope>NUCLEOTIDE SEQUENCE</scope>
    <source>
        <strain evidence="2">HKST-UBA11</strain>
    </source>
</reference>
<evidence type="ECO:0000313" key="2">
    <source>
        <dbReference type="EMBL" id="MCA9386311.1"/>
    </source>
</evidence>
<dbReference type="Gene3D" id="1.10.3910.10">
    <property type="entry name" value="SP0561-like"/>
    <property type="match status" value="1"/>
</dbReference>
<gene>
    <name evidence="2" type="ORF">KC717_06725</name>
</gene>
<reference evidence="2" key="1">
    <citation type="submission" date="2020-04" db="EMBL/GenBank/DDBJ databases">
        <authorList>
            <person name="Zhang T."/>
        </authorList>
    </citation>
    <scope>NUCLEOTIDE SEQUENCE</scope>
    <source>
        <strain evidence="2">HKST-UBA11</strain>
    </source>
</reference>
<dbReference type="InterPro" id="IPR023883">
    <property type="entry name" value="CHP03980_redox-disulphide"/>
</dbReference>
<evidence type="ECO:0000259" key="1">
    <source>
        <dbReference type="Pfam" id="PF08984"/>
    </source>
</evidence>
<dbReference type="AlphaFoldDB" id="A0A955L9I1"/>
<dbReference type="NCBIfam" id="TIGR03980">
    <property type="entry name" value="prismane_assoc"/>
    <property type="match status" value="1"/>
</dbReference>
<dbReference type="Proteomes" id="UP000754563">
    <property type="component" value="Unassembled WGS sequence"/>
</dbReference>